<feature type="transmembrane region" description="Helical" evidence="1">
    <location>
        <begin position="47"/>
        <end position="64"/>
    </location>
</feature>
<feature type="transmembrane region" description="Helical" evidence="1">
    <location>
        <begin position="109"/>
        <end position="133"/>
    </location>
</feature>
<organism evidence="2 3">
    <name type="scientific">Veillonella dispar ATCC 17748</name>
    <dbReference type="NCBI Taxonomy" id="546273"/>
    <lineage>
        <taxon>Bacteria</taxon>
        <taxon>Bacillati</taxon>
        <taxon>Bacillota</taxon>
        <taxon>Negativicutes</taxon>
        <taxon>Veillonellales</taxon>
        <taxon>Veillonellaceae</taxon>
        <taxon>Veillonella</taxon>
    </lineage>
</organism>
<gene>
    <name evidence="2" type="ORF">VEIDISOL_01779</name>
</gene>
<keyword evidence="1" id="KW-0812">Transmembrane</keyword>
<name>C4FS89_9FIRM</name>
<evidence type="ECO:0000313" key="3">
    <source>
        <dbReference type="Proteomes" id="UP000003529"/>
    </source>
</evidence>
<dbReference type="AlphaFoldDB" id="C4FS89"/>
<keyword evidence="3" id="KW-1185">Reference proteome</keyword>
<keyword evidence="1" id="KW-0472">Membrane</keyword>
<feature type="transmembrane region" description="Helical" evidence="1">
    <location>
        <begin position="154"/>
        <end position="172"/>
    </location>
</feature>
<dbReference type="HOGENOM" id="CLU_1365742_0_0_9"/>
<sequence length="201" mass="22916">MMDQVTTKQQKSIYHIFIWIAVFSLIMIGLLEWGYMAGGRAFGNYKVYTGLVPWCVWIVMTYLATRPKWFTSRYNLGDMYKVHRALGIATVAVIAFHLYLYFGKAAKSILGWWGGYVALTAFGIGTISGLAFLTPKLRKVTPSGRNVGIWLHRLNLVALVAADIHIHGFNRISKMVPFLQVFDIITYGLVLYCIYLMFKKK</sequence>
<keyword evidence="1" id="KW-1133">Transmembrane helix</keyword>
<evidence type="ECO:0000256" key="1">
    <source>
        <dbReference type="SAM" id="Phobius"/>
    </source>
</evidence>
<feature type="transmembrane region" description="Helical" evidence="1">
    <location>
        <begin position="178"/>
        <end position="198"/>
    </location>
</feature>
<evidence type="ECO:0000313" key="2">
    <source>
        <dbReference type="EMBL" id="EEP64717.1"/>
    </source>
</evidence>
<feature type="transmembrane region" description="Helical" evidence="1">
    <location>
        <begin position="85"/>
        <end position="103"/>
    </location>
</feature>
<dbReference type="Proteomes" id="UP000003529">
    <property type="component" value="Unassembled WGS sequence"/>
</dbReference>
<dbReference type="EMBL" id="ACIK02000019">
    <property type="protein sequence ID" value="EEP64717.1"/>
    <property type="molecule type" value="Genomic_DNA"/>
</dbReference>
<feature type="transmembrane region" description="Helical" evidence="1">
    <location>
        <begin position="12"/>
        <end position="35"/>
    </location>
</feature>
<protein>
    <recommendedName>
        <fullName evidence="4">Ferric oxidoreductase domain-containing protein</fullName>
    </recommendedName>
</protein>
<accession>C4FS89</accession>
<comment type="caution">
    <text evidence="2">The sequence shown here is derived from an EMBL/GenBank/DDBJ whole genome shotgun (WGS) entry which is preliminary data.</text>
</comment>
<reference evidence="2" key="1">
    <citation type="submission" date="2009-04" db="EMBL/GenBank/DDBJ databases">
        <authorList>
            <person name="Weinstock G."/>
            <person name="Sodergren E."/>
            <person name="Clifton S."/>
            <person name="Fulton L."/>
            <person name="Fulton B."/>
            <person name="Courtney L."/>
            <person name="Fronick C."/>
            <person name="Harrison M."/>
            <person name="Strong C."/>
            <person name="Farmer C."/>
            <person name="Delahaunty K."/>
            <person name="Markovic C."/>
            <person name="Hall O."/>
            <person name="Minx P."/>
            <person name="Tomlinson C."/>
            <person name="Mitreva M."/>
            <person name="Nelson J."/>
            <person name="Hou S."/>
            <person name="Wollam A."/>
            <person name="Pepin K.H."/>
            <person name="Johnson M."/>
            <person name="Bhonagiri V."/>
            <person name="Nash W.E."/>
            <person name="Warren W."/>
            <person name="Chinwalla A."/>
            <person name="Mardis E.R."/>
            <person name="Wilson R.K."/>
        </authorList>
    </citation>
    <scope>NUCLEOTIDE SEQUENCE [LARGE SCALE GENOMIC DNA]</scope>
    <source>
        <strain evidence="2">ATCC 17748</strain>
    </source>
</reference>
<evidence type="ECO:0008006" key="4">
    <source>
        <dbReference type="Google" id="ProtNLM"/>
    </source>
</evidence>
<proteinExistence type="predicted"/>